<keyword evidence="3" id="KW-0460">Magnesium</keyword>
<name>A0A3B0X0Y6_9ZZZZ</name>
<dbReference type="SFLD" id="SFLDG01129">
    <property type="entry name" value="C1.5:_HAD__Beta-PGM__Phosphata"/>
    <property type="match status" value="1"/>
</dbReference>
<reference evidence="4" key="1">
    <citation type="submission" date="2018-06" db="EMBL/GenBank/DDBJ databases">
        <authorList>
            <person name="Zhirakovskaya E."/>
        </authorList>
    </citation>
    <scope>NUCLEOTIDE SEQUENCE</scope>
</reference>
<accession>A0A3B0X0Y6</accession>
<evidence type="ECO:0000256" key="1">
    <source>
        <dbReference type="ARBA" id="ARBA00001946"/>
    </source>
</evidence>
<dbReference type="GO" id="GO:0009231">
    <property type="term" value="P:riboflavin biosynthetic process"/>
    <property type="evidence" value="ECO:0007669"/>
    <property type="project" value="TreeGrafter"/>
</dbReference>
<dbReference type="InterPro" id="IPR006439">
    <property type="entry name" value="HAD-SF_hydro_IA"/>
</dbReference>
<dbReference type="Pfam" id="PF00702">
    <property type="entry name" value="Hydrolase"/>
    <property type="match status" value="1"/>
</dbReference>
<evidence type="ECO:0008006" key="5">
    <source>
        <dbReference type="Google" id="ProtNLM"/>
    </source>
</evidence>
<dbReference type="InterPro" id="IPR051400">
    <property type="entry name" value="HAD-like_hydrolase"/>
</dbReference>
<keyword evidence="2" id="KW-0378">Hydrolase</keyword>
<gene>
    <name evidence="4" type="ORF">MNBD_GAMMA05-1321</name>
</gene>
<dbReference type="InterPro" id="IPR023214">
    <property type="entry name" value="HAD_sf"/>
</dbReference>
<dbReference type="SUPFAM" id="SSF56784">
    <property type="entry name" value="HAD-like"/>
    <property type="match status" value="1"/>
</dbReference>
<dbReference type="NCBIfam" id="TIGR01509">
    <property type="entry name" value="HAD-SF-IA-v3"/>
    <property type="match status" value="1"/>
</dbReference>
<protein>
    <recommendedName>
        <fullName evidence="5">HAD family hydrolase</fullName>
    </recommendedName>
</protein>
<dbReference type="NCBIfam" id="TIGR01549">
    <property type="entry name" value="HAD-SF-IA-v1"/>
    <property type="match status" value="1"/>
</dbReference>
<dbReference type="EMBL" id="UOFE01000002">
    <property type="protein sequence ID" value="VAW50276.1"/>
    <property type="molecule type" value="Genomic_DNA"/>
</dbReference>
<evidence type="ECO:0000256" key="2">
    <source>
        <dbReference type="ARBA" id="ARBA00022801"/>
    </source>
</evidence>
<evidence type="ECO:0000313" key="4">
    <source>
        <dbReference type="EMBL" id="VAW50276.1"/>
    </source>
</evidence>
<dbReference type="Gene3D" id="1.20.120.1600">
    <property type="match status" value="1"/>
</dbReference>
<dbReference type="PANTHER" id="PTHR46470:SF4">
    <property type="entry name" value="5-AMINO-6-(5-PHOSPHO-D-RIBITYLAMINO)URACIL PHOSPHATASE YIGB"/>
    <property type="match status" value="1"/>
</dbReference>
<proteinExistence type="predicted"/>
<dbReference type="SFLD" id="SFLDS00003">
    <property type="entry name" value="Haloacid_Dehalogenase"/>
    <property type="match status" value="1"/>
</dbReference>
<dbReference type="AlphaFoldDB" id="A0A3B0X0Y6"/>
<organism evidence="4">
    <name type="scientific">hydrothermal vent metagenome</name>
    <dbReference type="NCBI Taxonomy" id="652676"/>
    <lineage>
        <taxon>unclassified sequences</taxon>
        <taxon>metagenomes</taxon>
        <taxon>ecological metagenomes</taxon>
    </lineage>
</organism>
<dbReference type="PRINTS" id="PR00413">
    <property type="entry name" value="HADHALOGNASE"/>
</dbReference>
<dbReference type="GO" id="GO:0016787">
    <property type="term" value="F:hydrolase activity"/>
    <property type="evidence" value="ECO:0007669"/>
    <property type="project" value="UniProtKB-KW"/>
</dbReference>
<evidence type="ECO:0000256" key="3">
    <source>
        <dbReference type="ARBA" id="ARBA00022842"/>
    </source>
</evidence>
<dbReference type="Gene3D" id="3.40.50.1000">
    <property type="entry name" value="HAD superfamily/HAD-like"/>
    <property type="match status" value="1"/>
</dbReference>
<dbReference type="InterPro" id="IPR036412">
    <property type="entry name" value="HAD-like_sf"/>
</dbReference>
<sequence>MSQKIEVLSFDLDDTLWPCLPTIERAEELLYQWLNQHVPSITQCYTKQQLREKRMRLLTKHTDLAHDLTRQRILSFEQLASEFNTTYSWIQPAFDIFHEARQQVTLFDDVKPVLDKLNDRYQLVSVTNGNASTIKTGVDHWFDFALNSETVGKQKSEPDIYHEVQKLTQVNAQQIVHIGDHPLQDVAGAKSAGVRAIWLNRQQQDWQLKTCEPDATIANLHELPDAINRLV</sequence>
<dbReference type="PANTHER" id="PTHR46470">
    <property type="entry name" value="N-ACYLNEURAMINATE-9-PHOSPHATASE"/>
    <property type="match status" value="1"/>
</dbReference>
<comment type="cofactor">
    <cofactor evidence="1">
        <name>Mg(2+)</name>
        <dbReference type="ChEBI" id="CHEBI:18420"/>
    </cofactor>
</comment>